<proteinExistence type="predicted"/>
<dbReference type="InterPro" id="IPR002885">
    <property type="entry name" value="PPR_rpt"/>
</dbReference>
<name>A0ABP0MEE8_9DINO</name>
<dbReference type="PANTHER" id="PTHR47447:SF17">
    <property type="entry name" value="OS12G0638900 PROTEIN"/>
    <property type="match status" value="1"/>
</dbReference>
<evidence type="ECO:0000313" key="3">
    <source>
        <dbReference type="EMBL" id="CAK9049536.1"/>
    </source>
</evidence>
<accession>A0ABP0MEE8</accession>
<dbReference type="Gene3D" id="1.25.40.10">
    <property type="entry name" value="Tetratricopeptide repeat domain"/>
    <property type="match status" value="3"/>
</dbReference>
<evidence type="ECO:0000256" key="2">
    <source>
        <dbReference type="PROSITE-ProRule" id="PRU00708"/>
    </source>
</evidence>
<dbReference type="EMBL" id="CAXAMN010017002">
    <property type="protein sequence ID" value="CAK9049536.1"/>
    <property type="molecule type" value="Genomic_DNA"/>
</dbReference>
<feature type="repeat" description="PPR" evidence="2">
    <location>
        <begin position="237"/>
        <end position="271"/>
    </location>
</feature>
<evidence type="ECO:0000313" key="4">
    <source>
        <dbReference type="Proteomes" id="UP001642484"/>
    </source>
</evidence>
<dbReference type="NCBIfam" id="TIGR00756">
    <property type="entry name" value="PPR"/>
    <property type="match status" value="2"/>
</dbReference>
<dbReference type="InterPro" id="IPR011990">
    <property type="entry name" value="TPR-like_helical_dom_sf"/>
</dbReference>
<dbReference type="Proteomes" id="UP001642484">
    <property type="component" value="Unassembled WGS sequence"/>
</dbReference>
<keyword evidence="4" id="KW-1185">Reference proteome</keyword>
<evidence type="ECO:0008006" key="5">
    <source>
        <dbReference type="Google" id="ProtNLM"/>
    </source>
</evidence>
<evidence type="ECO:0000256" key="1">
    <source>
        <dbReference type="ARBA" id="ARBA00022737"/>
    </source>
</evidence>
<dbReference type="PANTHER" id="PTHR47447">
    <property type="entry name" value="OS03G0856100 PROTEIN"/>
    <property type="match status" value="1"/>
</dbReference>
<keyword evidence="1" id="KW-0677">Repeat</keyword>
<sequence>MGTLQTYNHLIGSCGRASHWSLALTFFEELHWRRLHDARSVAGILAACEKGHQWTLALHLLKAWIRDADVVAWTATIGACEKASAWAVALDLFQELRQRQFLHGADEILYNAAISACAQGEQWRLALSFLEEMCELQIHLSTMIYTSALHACASRWTVALQLFARLRATSHADRVAFGAMLSACDGAHWPLALQLLDEIHDAQLKPDAVCYSAAIAACDQGQQWQLALQLLRQSEPNVVAYSAAVSACRKSGQWPWALHLLREMRRFELESNLVTYNAAIGACEEHWRLSLDLLSELGQVQLEADLLSVSSALNALKGWSRALQLLPETGDPIAYNPVISACSRAHRWSFSLHVLHALHRTATVASLAAAAGHGGGGAGPVLLGRMEGLGCELLNAMLKP</sequence>
<comment type="caution">
    <text evidence="3">The sequence shown here is derived from an EMBL/GenBank/DDBJ whole genome shotgun (WGS) entry which is preliminary data.</text>
</comment>
<organism evidence="3 4">
    <name type="scientific">Durusdinium trenchii</name>
    <dbReference type="NCBI Taxonomy" id="1381693"/>
    <lineage>
        <taxon>Eukaryota</taxon>
        <taxon>Sar</taxon>
        <taxon>Alveolata</taxon>
        <taxon>Dinophyceae</taxon>
        <taxon>Suessiales</taxon>
        <taxon>Symbiodiniaceae</taxon>
        <taxon>Durusdinium</taxon>
    </lineage>
</organism>
<dbReference type="Pfam" id="PF13812">
    <property type="entry name" value="PPR_3"/>
    <property type="match status" value="1"/>
</dbReference>
<gene>
    <name evidence="3" type="ORF">CCMP2556_LOCUS25344</name>
</gene>
<protein>
    <recommendedName>
        <fullName evidence="5">Pentatricopeptide repeat-containing protein, chloroplastic</fullName>
    </recommendedName>
</protein>
<reference evidence="3 4" key="1">
    <citation type="submission" date="2024-02" db="EMBL/GenBank/DDBJ databases">
        <authorList>
            <person name="Chen Y."/>
            <person name="Shah S."/>
            <person name="Dougan E. K."/>
            <person name="Thang M."/>
            <person name="Chan C."/>
        </authorList>
    </citation>
    <scope>NUCLEOTIDE SEQUENCE [LARGE SCALE GENOMIC DNA]</scope>
</reference>
<dbReference type="Pfam" id="PF01535">
    <property type="entry name" value="PPR"/>
    <property type="match status" value="2"/>
</dbReference>
<dbReference type="PROSITE" id="PS51375">
    <property type="entry name" value="PPR"/>
    <property type="match status" value="2"/>
</dbReference>
<feature type="repeat" description="PPR" evidence="2">
    <location>
        <begin position="106"/>
        <end position="140"/>
    </location>
</feature>